<accession>A0A0A0RQ86</accession>
<feature type="coiled-coil region" evidence="5">
    <location>
        <begin position="288"/>
        <end position="327"/>
    </location>
</feature>
<name>A0A0A0RQ86_9CAUD</name>
<organism evidence="8 9">
    <name type="scientific">Citrobacter phage Moogle</name>
    <dbReference type="NCBI Taxonomy" id="1540094"/>
    <lineage>
        <taxon>Viruses</taxon>
        <taxon>Duplodnaviria</taxon>
        <taxon>Heunggongvirae</taxon>
        <taxon>Uroviricota</taxon>
        <taxon>Caudoviricetes</taxon>
        <taxon>Andersonviridae</taxon>
        <taxon>Ounavirinae</taxon>
        <taxon>Mooglevirus</taxon>
        <taxon>Mooglevirus moogle</taxon>
    </lineage>
</organism>
<evidence type="ECO:0000256" key="3">
    <source>
        <dbReference type="ARBA" id="ARBA00022801"/>
    </source>
</evidence>
<gene>
    <name evidence="8" type="ORF">CPT_Moogle77</name>
</gene>
<dbReference type="InterPro" id="IPR004635">
    <property type="entry name" value="Pept_S49_SppA"/>
</dbReference>
<dbReference type="KEGG" id="vg:24574016"/>
<dbReference type="Proteomes" id="UP000030203">
    <property type="component" value="Segment"/>
</dbReference>
<comment type="similarity">
    <text evidence="1">Belongs to the peptidase S49 family.</text>
</comment>
<proteinExistence type="inferred from homology"/>
<evidence type="ECO:0000256" key="5">
    <source>
        <dbReference type="SAM" id="Coils"/>
    </source>
</evidence>
<dbReference type="Pfam" id="PF01343">
    <property type="entry name" value="Peptidase_S49"/>
    <property type="match status" value="1"/>
</dbReference>
<dbReference type="InterPro" id="IPR029045">
    <property type="entry name" value="ClpP/crotonase-like_dom_sf"/>
</dbReference>
<dbReference type="GeneID" id="24574016"/>
<dbReference type="SUPFAM" id="SSF52096">
    <property type="entry name" value="ClpP/crotonase"/>
    <property type="match status" value="1"/>
</dbReference>
<evidence type="ECO:0000256" key="1">
    <source>
        <dbReference type="ARBA" id="ARBA00008683"/>
    </source>
</evidence>
<dbReference type="PANTHER" id="PTHR42987">
    <property type="entry name" value="PEPTIDASE S49"/>
    <property type="match status" value="1"/>
</dbReference>
<dbReference type="Gene3D" id="3.90.226.10">
    <property type="entry name" value="2-enoyl-CoA Hydratase, Chain A, domain 1"/>
    <property type="match status" value="1"/>
</dbReference>
<evidence type="ECO:0000256" key="6">
    <source>
        <dbReference type="SAM" id="MobiDB-lite"/>
    </source>
</evidence>
<evidence type="ECO:0000313" key="8">
    <source>
        <dbReference type="EMBL" id="AIW03814.1"/>
    </source>
</evidence>
<keyword evidence="3" id="KW-0378">Hydrolase</keyword>
<dbReference type="GO" id="GO:0008236">
    <property type="term" value="F:serine-type peptidase activity"/>
    <property type="evidence" value="ECO:0007669"/>
    <property type="project" value="UniProtKB-KW"/>
</dbReference>
<dbReference type="GO" id="GO:0006508">
    <property type="term" value="P:proteolysis"/>
    <property type="evidence" value="ECO:0007669"/>
    <property type="project" value="UniProtKB-KW"/>
</dbReference>
<feature type="domain" description="Peptidase S49" evidence="7">
    <location>
        <begin position="134"/>
        <end position="275"/>
    </location>
</feature>
<reference evidence="8 9" key="1">
    <citation type="journal article" date="2015" name="Genome Announc.">
        <title>Complete Genome Sequence of Citrobacter freundii Myophage Moogle.</title>
        <authorList>
            <person name="Nguyen Q.T."/>
            <person name="Luna A.J."/>
            <person name="Hernandez A.C."/>
            <person name="Kuty Everett G.F."/>
        </authorList>
    </citation>
    <scope>NUCLEOTIDE SEQUENCE [LARGE SCALE GENOMIC DNA]</scope>
</reference>
<dbReference type="NCBIfam" id="TIGR00706">
    <property type="entry name" value="SppA_dom"/>
    <property type="match status" value="1"/>
</dbReference>
<evidence type="ECO:0000256" key="4">
    <source>
        <dbReference type="ARBA" id="ARBA00022825"/>
    </source>
</evidence>
<dbReference type="PANTHER" id="PTHR42987:SF4">
    <property type="entry name" value="PROTEASE SOHB-RELATED"/>
    <property type="match status" value="1"/>
</dbReference>
<evidence type="ECO:0000313" key="9">
    <source>
        <dbReference type="Proteomes" id="UP000030203"/>
    </source>
</evidence>
<dbReference type="RefSeq" id="YP_009145720.1">
    <property type="nucleotide sequence ID" value="NC_027293.1"/>
</dbReference>
<keyword evidence="4" id="KW-0720">Serine protease</keyword>
<dbReference type="EMBL" id="KM236239">
    <property type="protein sequence ID" value="AIW03814.1"/>
    <property type="molecule type" value="Genomic_DNA"/>
</dbReference>
<evidence type="ECO:0000256" key="2">
    <source>
        <dbReference type="ARBA" id="ARBA00022670"/>
    </source>
</evidence>
<sequence length="449" mass="48180">MSSNIFRLADRLFNQPLLATESLAHSAATYVNNRLLGDVQAAVNFDKPKGEARSLLKVKDDIAIIPIMGGLTHRMTFMDAMCTGGLSSYEGLRRGFDEAVADESIKTIVLHVDSGGGEASGCFELARHIMACRGKKKIIAYVDEFACSAAYALASSAEEIIASPDADVGSIGVIMVHQELTKAFEKNGVTINVIKAGEFKGMGSPFQALSEESKNRLQKRIDDTYETFTSFVADSRNISEEAVKNTEANVYSAQEALELGLINSIMSQDDFLNYLQGSEEAPVSLNTNNSGEEMTEQEKQELEALRLQVAQMKAKEQEAALTDLTGKISASAEAFGFDAKEAATAILGAGLDNPLSVLFMNVMEGANQKLNETIASHASAMSEKDSEITKLKEAAGAVLEHSNAMEELGNNGEAEVDDGKDTAPEASANANADQRKLALQNALNTLIKK</sequence>
<keyword evidence="9" id="KW-1185">Reference proteome</keyword>
<dbReference type="InterPro" id="IPR033855">
    <property type="entry name" value="Protein_C"/>
</dbReference>
<dbReference type="InterPro" id="IPR002142">
    <property type="entry name" value="Peptidase_S49"/>
</dbReference>
<keyword evidence="5" id="KW-0175">Coiled coil</keyword>
<dbReference type="CDD" id="cd07022">
    <property type="entry name" value="S49_Sppa_36K_type"/>
    <property type="match status" value="1"/>
</dbReference>
<feature type="region of interest" description="Disordered" evidence="6">
    <location>
        <begin position="410"/>
        <end position="433"/>
    </location>
</feature>
<dbReference type="Gene3D" id="6.20.330.10">
    <property type="match status" value="1"/>
</dbReference>
<dbReference type="OrthoDB" id="2961at10239"/>
<protein>
    <submittedName>
        <fullName evidence="8">Prohead protease</fullName>
    </submittedName>
</protein>
<keyword evidence="2 8" id="KW-0645">Protease</keyword>
<evidence type="ECO:0000259" key="7">
    <source>
        <dbReference type="Pfam" id="PF01343"/>
    </source>
</evidence>